<feature type="compositionally biased region" description="Pro residues" evidence="1">
    <location>
        <begin position="1132"/>
        <end position="1142"/>
    </location>
</feature>
<dbReference type="InterPro" id="IPR052894">
    <property type="entry name" value="AsmA-related"/>
</dbReference>
<dbReference type="GO" id="GO:0005886">
    <property type="term" value="C:plasma membrane"/>
    <property type="evidence" value="ECO:0007669"/>
    <property type="project" value="TreeGrafter"/>
</dbReference>
<dbReference type="InterPro" id="IPR007844">
    <property type="entry name" value="AsmA"/>
</dbReference>
<evidence type="ECO:0000313" key="4">
    <source>
        <dbReference type="Proteomes" id="UP000542353"/>
    </source>
</evidence>
<dbReference type="InterPro" id="IPR017023">
    <property type="entry name" value="UCP034039"/>
</dbReference>
<dbReference type="AlphaFoldDB" id="A0A7W7Z398"/>
<reference evidence="3 4" key="1">
    <citation type="submission" date="2020-08" db="EMBL/GenBank/DDBJ databases">
        <title>Genomic Encyclopedia of Type Strains, Phase IV (KMG-IV): sequencing the most valuable type-strain genomes for metagenomic binning, comparative biology and taxonomic classification.</title>
        <authorList>
            <person name="Goeker M."/>
        </authorList>
    </citation>
    <scope>NUCLEOTIDE SEQUENCE [LARGE SCALE GENOMIC DNA]</scope>
    <source>
        <strain evidence="3 4">DSM 12706</strain>
    </source>
</reference>
<gene>
    <name evidence="3" type="ORF">HNR60_001965</name>
</gene>
<keyword evidence="3" id="KW-0687">Ribonucleoprotein</keyword>
<dbReference type="GO" id="GO:0090313">
    <property type="term" value="P:regulation of protein targeting to membrane"/>
    <property type="evidence" value="ECO:0007669"/>
    <property type="project" value="TreeGrafter"/>
</dbReference>
<feature type="compositionally biased region" description="Basic and acidic residues" evidence="1">
    <location>
        <begin position="1186"/>
        <end position="1201"/>
    </location>
</feature>
<dbReference type="RefSeq" id="WP_184256820.1">
    <property type="nucleotide sequence ID" value="NZ_JACHIH010000009.1"/>
</dbReference>
<proteinExistence type="predicted"/>
<accession>A0A7W7Z398</accession>
<feature type="region of interest" description="Disordered" evidence="1">
    <location>
        <begin position="1125"/>
        <end position="1261"/>
    </location>
</feature>
<dbReference type="GO" id="GO:0005840">
    <property type="term" value="C:ribosome"/>
    <property type="evidence" value="ECO:0007669"/>
    <property type="project" value="UniProtKB-KW"/>
</dbReference>
<keyword evidence="4" id="KW-1185">Reference proteome</keyword>
<evidence type="ECO:0000259" key="2">
    <source>
        <dbReference type="Pfam" id="PF05170"/>
    </source>
</evidence>
<evidence type="ECO:0000256" key="1">
    <source>
        <dbReference type="SAM" id="MobiDB-lite"/>
    </source>
</evidence>
<organism evidence="3 4">
    <name type="scientific">Rhodopseudomonas rhenobacensis</name>
    <dbReference type="NCBI Taxonomy" id="87461"/>
    <lineage>
        <taxon>Bacteria</taxon>
        <taxon>Pseudomonadati</taxon>
        <taxon>Pseudomonadota</taxon>
        <taxon>Alphaproteobacteria</taxon>
        <taxon>Hyphomicrobiales</taxon>
        <taxon>Nitrobacteraceae</taxon>
        <taxon>Rhodopseudomonas</taxon>
    </lineage>
</organism>
<dbReference type="PIRSF" id="PIRSF034039">
    <property type="entry name" value="UCP034039"/>
    <property type="match status" value="1"/>
</dbReference>
<dbReference type="Pfam" id="PF05170">
    <property type="entry name" value="AsmA"/>
    <property type="match status" value="1"/>
</dbReference>
<feature type="domain" description="AsmA" evidence="2">
    <location>
        <begin position="10"/>
        <end position="124"/>
    </location>
</feature>
<dbReference type="PANTHER" id="PTHR30441">
    <property type="entry name" value="DUF748 DOMAIN-CONTAINING PROTEIN"/>
    <property type="match status" value="1"/>
</dbReference>
<keyword evidence="3" id="KW-0689">Ribosomal protein</keyword>
<protein>
    <submittedName>
        <fullName evidence="3">Large subunit ribosomal protein L24</fullName>
    </submittedName>
</protein>
<dbReference type="EMBL" id="JACHIH010000009">
    <property type="protein sequence ID" value="MBB5047213.1"/>
    <property type="molecule type" value="Genomic_DNA"/>
</dbReference>
<evidence type="ECO:0000313" key="3">
    <source>
        <dbReference type="EMBL" id="MBB5047213.1"/>
    </source>
</evidence>
<comment type="caution">
    <text evidence="3">The sequence shown here is derived from an EMBL/GenBank/DDBJ whole genome shotgun (WGS) entry which is preliminary data.</text>
</comment>
<name>A0A7W7Z398_9BRAD</name>
<sequence>MQTTLLGLAMALIIALIAALVGPLFIDWNQFRPRFEAEAARVVGAPVRVAGALDARLLPTPTLRLRSVEVGKAGDPGEVRADKLDVEFSLGDLMRGEVRATELSIGGLALDVSLDPQGRLDWPAGSAFGSLGALSIDRLNLTGRIALHDAASRSRLELSDIAFSGEVRGPAGSLRGDGNVMVAGERLPFRLSAGRAAQGPGARLHLNVDSPARAASFDLDGLLNFEDRAPSFDGVVTLASAAAVPAANADAAARTPWRLAAKLKADSAAARFEQLEASYGAEAVALRLAGAAELRLGAAPQLSAKLSARQLDADRMLGHAKDAATPMQRLQRLPQLIAALPEARVATRIEMAAEQIMLGGRAVQNLAAELHSEAQGWAIDRLSLRAPGGTQTTLSKTLIHPSAAEGLQAIVALDSADPDLLAAWLTGRAEPSARAAQKPLRATGELSVADGGFAIERLKAELDGGAVAGRLALSRDAAGSRVDATLTADRLDLDAATGFFRALAGPQGEWPDAARLTLEVGEAISAGQSLKPLSAELGYGPGGVSVDRLRIGDAKTVLIEGSGALDRTAATGKLHLNATAASLGRLAELIAPVAPAAAERLAAVGAEPGPARLTFAMALAPRGAATDRGAATATLDLDAPQLKGHASLAAGPALAAIRSGDLQALQTSELKLDTRLSSDRAAPLLVALGLDRLIAAGNGAAKFEASAAGSWRAPLRLEAKLQGGELDAELKGTADPWASAATLSLGIRRADVAPLLARNGAEVAAAPVSWSSRLGIAGPKVSFDDIDGTIAGSRLRGRVALTWSDKIWSDKIWSDKIWSDDVTVDGALGLDSLELAPLLKLALGAAGKDESAPLSPGLLQGWRGQLAFEALRGVAPGGLELRPLSGLLRSDGTALVIDKLVAKIGGGTATGDIAARRSADGVALDGRLQWSGVDGAALRYRALAMPAGKTALQMTLSSQGRSAAALASALTGGGMLTIDAAKIAGLDAKVFARAIAASDAGAPIDDDKLLQLVDPMLARGTLAVARAQIPFSIEQGRFRVSPTPLDGDGGRVLLSGGYDAVADQADLRASLTSTATPADPRPPDIAILAAGSPDGLIRIVDVGGLSAWLAGRRIDAETRRLQAMERDEVPASPTPVAIPPAAPVTRPAQPAPPADPPFAASESPVSNVPMPERDPREPAPKSAKPKANEVRAPERPAERPPARASTPSAQLSGERVAPLPPPINIRPAPGDNRPAAGDTRQRPRPPLQLTPPVALQGRPAY</sequence>
<dbReference type="Proteomes" id="UP000542353">
    <property type="component" value="Unassembled WGS sequence"/>
</dbReference>
<dbReference type="PANTHER" id="PTHR30441:SF4">
    <property type="entry name" value="PROTEIN ASMA"/>
    <property type="match status" value="1"/>
</dbReference>